<comment type="caution">
    <text evidence="4">The sequence shown here is derived from an EMBL/GenBank/DDBJ whole genome shotgun (WGS) entry which is preliminary data.</text>
</comment>
<organism evidence="4 5">
    <name type="scientific">Brucella grignonensis</name>
    <dbReference type="NCBI Taxonomy" id="94627"/>
    <lineage>
        <taxon>Bacteria</taxon>
        <taxon>Pseudomonadati</taxon>
        <taxon>Pseudomonadota</taxon>
        <taxon>Alphaproteobacteria</taxon>
        <taxon>Hyphomicrobiales</taxon>
        <taxon>Brucellaceae</taxon>
        <taxon>Brucella/Ochrobactrum group</taxon>
        <taxon>Brucella</taxon>
    </lineage>
</organism>
<evidence type="ECO:0000259" key="3">
    <source>
        <dbReference type="Pfam" id="PF10431"/>
    </source>
</evidence>
<dbReference type="EMBL" id="NNRL01000169">
    <property type="protein sequence ID" value="OYR07621.1"/>
    <property type="molecule type" value="Genomic_DNA"/>
</dbReference>
<dbReference type="Pfam" id="PF10431">
    <property type="entry name" value="ClpB_D2-small"/>
    <property type="match status" value="1"/>
</dbReference>
<accession>A0A256EZL8</accession>
<gene>
    <name evidence="4" type="ORF">CEV33_3714</name>
</gene>
<keyword evidence="1" id="KW-0547">Nucleotide-binding</keyword>
<evidence type="ECO:0000313" key="5">
    <source>
        <dbReference type="Proteomes" id="UP000216478"/>
    </source>
</evidence>
<evidence type="ECO:0000313" key="4">
    <source>
        <dbReference type="EMBL" id="OYR07621.1"/>
    </source>
</evidence>
<keyword evidence="5" id="KW-1185">Reference proteome</keyword>
<proteinExistence type="predicted"/>
<dbReference type="InterPro" id="IPR019489">
    <property type="entry name" value="Clp_ATPase_C"/>
</dbReference>
<sequence length="82" mass="9019">MTARLIFYWMKKGGLAGGQGMGPHYGARPLKRGIKRYVQDPLAEMLLNGEIHDGASVKISANKTGLTFNGKNVKILDDEDEE</sequence>
<dbReference type="GO" id="GO:0005524">
    <property type="term" value="F:ATP binding"/>
    <property type="evidence" value="ECO:0007669"/>
    <property type="project" value="UniProtKB-KW"/>
</dbReference>
<feature type="domain" description="Clp ATPase C-terminal" evidence="3">
    <location>
        <begin position="19"/>
        <end position="59"/>
    </location>
</feature>
<evidence type="ECO:0000256" key="1">
    <source>
        <dbReference type="ARBA" id="ARBA00022741"/>
    </source>
</evidence>
<keyword evidence="2" id="KW-0067">ATP-binding</keyword>
<evidence type="ECO:0000256" key="2">
    <source>
        <dbReference type="ARBA" id="ARBA00022840"/>
    </source>
</evidence>
<dbReference type="Proteomes" id="UP000216478">
    <property type="component" value="Unassembled WGS sequence"/>
</dbReference>
<dbReference type="AlphaFoldDB" id="A0A256EZL8"/>
<dbReference type="Gene3D" id="1.10.8.60">
    <property type="match status" value="1"/>
</dbReference>
<protein>
    <submittedName>
        <fullName evidence="4">C-terminal, D2-small domain, of ClpB family protein</fullName>
    </submittedName>
</protein>
<name>A0A256EZL8_9HYPH</name>
<reference evidence="4 5" key="1">
    <citation type="submission" date="2017-07" db="EMBL/GenBank/DDBJ databases">
        <title>Phylogenetic study on the rhizospheric bacterium Ochrobactrum sp. A44.</title>
        <authorList>
            <person name="Krzyzanowska D.M."/>
            <person name="Ossowicki A."/>
            <person name="Rajewska M."/>
            <person name="Maciag T."/>
            <person name="Kaczynski Z."/>
            <person name="Czerwicka M."/>
            <person name="Jafra S."/>
        </authorList>
    </citation>
    <scope>NUCLEOTIDE SEQUENCE [LARGE SCALE GENOMIC DNA]</scope>
    <source>
        <strain evidence="4 5">OgA9a</strain>
    </source>
</reference>